<dbReference type="GeneID" id="95968456"/>
<dbReference type="EC" id="3.6.1.7" evidence="1"/>
<dbReference type="KEGG" id="omr:OXIME_001718"/>
<dbReference type="PROSITE" id="PS51160">
    <property type="entry name" value="ACYLPHOSPHATASE_3"/>
    <property type="match status" value="1"/>
</dbReference>
<evidence type="ECO:0000256" key="1">
    <source>
        <dbReference type="PROSITE-ProRule" id="PRU00520"/>
    </source>
</evidence>
<dbReference type="Proteomes" id="UP001451606">
    <property type="component" value="Chromosome"/>
</dbReference>
<comment type="catalytic activity">
    <reaction evidence="1">
        <text>an acyl phosphate + H2O = a carboxylate + phosphate + H(+)</text>
        <dbReference type="Rhea" id="RHEA:14965"/>
        <dbReference type="ChEBI" id="CHEBI:15377"/>
        <dbReference type="ChEBI" id="CHEBI:15378"/>
        <dbReference type="ChEBI" id="CHEBI:29067"/>
        <dbReference type="ChEBI" id="CHEBI:43474"/>
        <dbReference type="ChEBI" id="CHEBI:59918"/>
        <dbReference type="EC" id="3.6.1.7"/>
    </reaction>
</comment>
<evidence type="ECO:0000259" key="3">
    <source>
        <dbReference type="PROSITE" id="PS51160"/>
    </source>
</evidence>
<protein>
    <recommendedName>
        <fullName evidence="1">acylphosphatase</fullName>
        <ecNumber evidence="1">3.6.1.7</ecNumber>
    </recommendedName>
</protein>
<name>A0AAX4NI38_9ARCH</name>
<feature type="domain" description="Acylphosphatase-like" evidence="3">
    <location>
        <begin position="3"/>
        <end position="88"/>
    </location>
</feature>
<dbReference type="InterPro" id="IPR036046">
    <property type="entry name" value="Acylphosphatase-like_dom_sf"/>
</dbReference>
<dbReference type="PANTHER" id="PTHR47268:SF4">
    <property type="entry name" value="ACYLPHOSPHATASE"/>
    <property type="match status" value="1"/>
</dbReference>
<feature type="active site" evidence="1">
    <location>
        <position position="36"/>
    </location>
</feature>
<dbReference type="AlphaFoldDB" id="A0AAX4NI38"/>
<dbReference type="RefSeq" id="WP_393971440.1">
    <property type="nucleotide sequence ID" value="NZ_CP133772.1"/>
</dbReference>
<feature type="active site" evidence="1">
    <location>
        <position position="18"/>
    </location>
</feature>
<evidence type="ECO:0000313" key="4">
    <source>
        <dbReference type="EMBL" id="WYY01121.1"/>
    </source>
</evidence>
<accession>A0AAX4NI38</accession>
<evidence type="ECO:0000313" key="5">
    <source>
        <dbReference type="Proteomes" id="UP001451606"/>
    </source>
</evidence>
<organism evidence="4 5">
    <name type="scientific">Oxyplasma meridianum</name>
    <dbReference type="NCBI Taxonomy" id="3073602"/>
    <lineage>
        <taxon>Archaea</taxon>
        <taxon>Methanobacteriati</taxon>
        <taxon>Thermoplasmatota</taxon>
        <taxon>Thermoplasmata</taxon>
        <taxon>Thermoplasmatales</taxon>
        <taxon>Thermoplasmataceae</taxon>
        <taxon>Oxyplasma</taxon>
    </lineage>
</organism>
<dbReference type="Pfam" id="PF00708">
    <property type="entry name" value="Acylphosphatase"/>
    <property type="match status" value="1"/>
</dbReference>
<proteinExistence type="inferred from homology"/>
<dbReference type="PROSITE" id="PS00151">
    <property type="entry name" value="ACYLPHOSPHATASE_2"/>
    <property type="match status" value="1"/>
</dbReference>
<dbReference type="InterPro" id="IPR001792">
    <property type="entry name" value="Acylphosphatase-like_dom"/>
</dbReference>
<dbReference type="GO" id="GO:0003998">
    <property type="term" value="F:acylphosphatase activity"/>
    <property type="evidence" value="ECO:0007669"/>
    <property type="project" value="UniProtKB-EC"/>
</dbReference>
<reference evidence="4 5" key="1">
    <citation type="submission" date="2023-09" db="EMBL/GenBank/DDBJ databases">
        <authorList>
            <person name="Golyshina O.V."/>
            <person name="Lunev E.A."/>
            <person name="Bargiela R."/>
            <person name="Gaines M.C."/>
            <person name="Daum B."/>
            <person name="Bale N.J."/>
            <person name="Koenen M."/>
            <person name="Sinninghe Damst J.S."/>
            <person name="Yakimov M."/>
            <person name="Golyshin P.N."/>
        </authorList>
    </citation>
    <scope>NUCLEOTIDE SEQUENCE [LARGE SCALE GENOMIC DNA]</scope>
    <source>
        <strain evidence="4 5">M1</strain>
    </source>
</reference>
<dbReference type="PANTHER" id="PTHR47268">
    <property type="entry name" value="ACYLPHOSPHATASE"/>
    <property type="match status" value="1"/>
</dbReference>
<gene>
    <name evidence="4" type="ORF">OXIME_001718</name>
</gene>
<dbReference type="Gene3D" id="3.30.70.100">
    <property type="match status" value="1"/>
</dbReference>
<dbReference type="InterPro" id="IPR017968">
    <property type="entry name" value="Acylphosphatase_CS"/>
</dbReference>
<dbReference type="SUPFAM" id="SSF54975">
    <property type="entry name" value="Acylphosphatase/BLUF domain-like"/>
    <property type="match status" value="1"/>
</dbReference>
<comment type="similarity">
    <text evidence="2">Belongs to the acylphosphatase family.</text>
</comment>
<keyword evidence="1" id="KW-0378">Hydrolase</keyword>
<keyword evidence="5" id="KW-1185">Reference proteome</keyword>
<dbReference type="InterPro" id="IPR020456">
    <property type="entry name" value="Acylphosphatase"/>
</dbReference>
<dbReference type="EMBL" id="CP133772">
    <property type="protein sequence ID" value="WYY01121.1"/>
    <property type="molecule type" value="Genomic_DNA"/>
</dbReference>
<sequence>MICRMVVFRGKVQGVNFRRQTALKAEELSISGYVKNNPDGTVEAVFMGPEKNVRYIIDFCRTSIVNAEVQSYQEKVAAWSEDGFRILH</sequence>
<evidence type="ECO:0000256" key="2">
    <source>
        <dbReference type="RuleBase" id="RU004168"/>
    </source>
</evidence>